<dbReference type="InterPro" id="IPR029063">
    <property type="entry name" value="SAM-dependent_MTases_sf"/>
</dbReference>
<keyword evidence="7" id="KW-0819">tRNA processing</keyword>
<accession>A0A918XJP3</accession>
<sequence>MQQPSRSISSSQVGIHPKLASLVKRHQHSEWREPLAPHNQLAIAALEEWLAKGSGALIVDSFCGTGQSTAALAAMYPDRRVLGIDKSAHRLARHGEQSTDNYLLLQADCEPLWAWMNARQIQVEAHYLLYPNPWPKPSQLKRRIHGHPAFPLLLAMGGRVELRSNWQIYVEEFGLAMGLSGRLGVVKEYQPTEPLTLFERKYQDSGHTLWLFTASRPCDGNQMMV</sequence>
<keyword evidence="4" id="KW-0489">Methyltransferase</keyword>
<dbReference type="PROSITE" id="PS51625">
    <property type="entry name" value="SAM_MT_TRMB"/>
    <property type="match status" value="1"/>
</dbReference>
<dbReference type="EMBL" id="BMYM01000002">
    <property type="protein sequence ID" value="GHD33906.1"/>
    <property type="molecule type" value="Genomic_DNA"/>
</dbReference>
<dbReference type="CDD" id="cd02440">
    <property type="entry name" value="AdoMet_MTases"/>
    <property type="match status" value="1"/>
</dbReference>
<keyword evidence="9" id="KW-1185">Reference proteome</keyword>
<evidence type="ECO:0000313" key="8">
    <source>
        <dbReference type="EMBL" id="GHD33906.1"/>
    </source>
</evidence>
<dbReference type="AlphaFoldDB" id="A0A918XJP3"/>
<reference evidence="8" key="1">
    <citation type="journal article" date="2014" name="Int. J. Syst. Evol. Microbiol.">
        <title>Complete genome sequence of Corynebacterium casei LMG S-19264T (=DSM 44701T), isolated from a smear-ripened cheese.</title>
        <authorList>
            <consortium name="US DOE Joint Genome Institute (JGI-PGF)"/>
            <person name="Walter F."/>
            <person name="Albersmeier A."/>
            <person name="Kalinowski J."/>
            <person name="Ruckert C."/>
        </authorList>
    </citation>
    <scope>NUCLEOTIDE SEQUENCE</scope>
    <source>
        <strain evidence="8">KCTC 23430</strain>
    </source>
</reference>
<evidence type="ECO:0000256" key="3">
    <source>
        <dbReference type="ARBA" id="ARBA00011977"/>
    </source>
</evidence>
<keyword evidence="6" id="KW-0949">S-adenosyl-L-methionine</keyword>
<dbReference type="Proteomes" id="UP000644693">
    <property type="component" value="Unassembled WGS sequence"/>
</dbReference>
<reference evidence="8" key="2">
    <citation type="submission" date="2020-09" db="EMBL/GenBank/DDBJ databases">
        <authorList>
            <person name="Sun Q."/>
            <person name="Kim S."/>
        </authorList>
    </citation>
    <scope>NUCLEOTIDE SEQUENCE</scope>
    <source>
        <strain evidence="8">KCTC 23430</strain>
    </source>
</reference>
<evidence type="ECO:0000256" key="7">
    <source>
        <dbReference type="ARBA" id="ARBA00022694"/>
    </source>
</evidence>
<evidence type="ECO:0000256" key="2">
    <source>
        <dbReference type="ARBA" id="ARBA00003015"/>
    </source>
</evidence>
<evidence type="ECO:0000256" key="4">
    <source>
        <dbReference type="ARBA" id="ARBA00022603"/>
    </source>
</evidence>
<dbReference type="Gene3D" id="3.40.50.150">
    <property type="entry name" value="Vaccinia Virus protein VP39"/>
    <property type="match status" value="1"/>
</dbReference>
<dbReference type="RefSeq" id="WP_189477565.1">
    <property type="nucleotide sequence ID" value="NZ_BMYM01000002.1"/>
</dbReference>
<keyword evidence="5" id="KW-0808">Transferase</keyword>
<dbReference type="InterPro" id="IPR003358">
    <property type="entry name" value="tRNA_(Gua-N-7)_MeTrfase_Trmb"/>
</dbReference>
<dbReference type="EC" id="2.1.1.33" evidence="3"/>
<comment type="catalytic activity">
    <reaction evidence="1">
        <text>guanosine(46) in tRNA + S-adenosyl-L-methionine = N(7)-methylguanosine(46) in tRNA + S-adenosyl-L-homocysteine</text>
        <dbReference type="Rhea" id="RHEA:42708"/>
        <dbReference type="Rhea" id="RHEA-COMP:10188"/>
        <dbReference type="Rhea" id="RHEA-COMP:10189"/>
        <dbReference type="ChEBI" id="CHEBI:57856"/>
        <dbReference type="ChEBI" id="CHEBI:59789"/>
        <dbReference type="ChEBI" id="CHEBI:74269"/>
        <dbReference type="ChEBI" id="CHEBI:74480"/>
        <dbReference type="EC" id="2.1.1.33"/>
    </reaction>
</comment>
<protein>
    <recommendedName>
        <fullName evidence="3">tRNA (guanine(46)-N(7))-methyltransferase</fullName>
        <ecNumber evidence="3">2.1.1.33</ecNumber>
    </recommendedName>
</protein>
<evidence type="ECO:0000313" key="9">
    <source>
        <dbReference type="Proteomes" id="UP000644693"/>
    </source>
</evidence>
<name>A0A918XJP3_9GAMM</name>
<evidence type="ECO:0000256" key="5">
    <source>
        <dbReference type="ARBA" id="ARBA00022679"/>
    </source>
</evidence>
<dbReference type="GO" id="GO:0008176">
    <property type="term" value="F:tRNA (guanine(46)-N7)-methyltransferase activity"/>
    <property type="evidence" value="ECO:0007669"/>
    <property type="project" value="UniProtKB-EC"/>
</dbReference>
<proteinExistence type="predicted"/>
<evidence type="ECO:0000256" key="1">
    <source>
        <dbReference type="ARBA" id="ARBA00000142"/>
    </source>
</evidence>
<gene>
    <name evidence="8" type="ORF">GCM10007053_18970</name>
</gene>
<comment type="function">
    <text evidence="2">Catalyzes the formation of N(7)-methylguanine at position 46 (m7G46) in tRNA.</text>
</comment>
<organism evidence="8 9">
    <name type="scientific">Parahalioglobus pacificus</name>
    <dbReference type="NCBI Taxonomy" id="930806"/>
    <lineage>
        <taxon>Bacteria</taxon>
        <taxon>Pseudomonadati</taxon>
        <taxon>Pseudomonadota</taxon>
        <taxon>Gammaproteobacteria</taxon>
        <taxon>Cellvibrionales</taxon>
        <taxon>Halieaceae</taxon>
        <taxon>Parahalioglobus</taxon>
    </lineage>
</organism>
<comment type="caution">
    <text evidence="8">The sequence shown here is derived from an EMBL/GenBank/DDBJ whole genome shotgun (WGS) entry which is preliminary data.</text>
</comment>
<dbReference type="SUPFAM" id="SSF53335">
    <property type="entry name" value="S-adenosyl-L-methionine-dependent methyltransferases"/>
    <property type="match status" value="1"/>
</dbReference>
<dbReference type="Pfam" id="PF02390">
    <property type="entry name" value="Methyltransf_4"/>
    <property type="match status" value="1"/>
</dbReference>
<evidence type="ECO:0000256" key="6">
    <source>
        <dbReference type="ARBA" id="ARBA00022691"/>
    </source>
</evidence>